<evidence type="ECO:0000256" key="8">
    <source>
        <dbReference type="SAM" id="Coils"/>
    </source>
</evidence>
<comment type="caution">
    <text evidence="10">The sequence shown here is derived from an EMBL/GenBank/DDBJ whole genome shotgun (WGS) entry which is preliminary data.</text>
</comment>
<gene>
    <name evidence="10" type="ORF">BFG57_00645</name>
</gene>
<dbReference type="PROSITE" id="PS51123">
    <property type="entry name" value="OMPA_2"/>
    <property type="match status" value="1"/>
</dbReference>
<evidence type="ECO:0000256" key="6">
    <source>
        <dbReference type="ARBA" id="ARBA00023136"/>
    </source>
</evidence>
<dbReference type="GO" id="GO:0005886">
    <property type="term" value="C:plasma membrane"/>
    <property type="evidence" value="ECO:0007669"/>
    <property type="project" value="UniProtKB-SubCell"/>
</dbReference>
<evidence type="ECO:0000313" key="11">
    <source>
        <dbReference type="Proteomes" id="UP000095209"/>
    </source>
</evidence>
<dbReference type="EMBL" id="MJEH01000011">
    <property type="protein sequence ID" value="OEH93534.1"/>
    <property type="molecule type" value="Genomic_DNA"/>
</dbReference>
<dbReference type="PANTHER" id="PTHR30329:SF21">
    <property type="entry name" value="LIPOPROTEIN YIAD-RELATED"/>
    <property type="match status" value="1"/>
</dbReference>
<evidence type="ECO:0000313" key="10">
    <source>
        <dbReference type="EMBL" id="OEH93534.1"/>
    </source>
</evidence>
<reference evidence="10 11" key="1">
    <citation type="submission" date="2016-08" db="EMBL/GenBank/DDBJ databases">
        <title>Genome of Bacillus solimangrovi GH2-4.</title>
        <authorList>
            <person name="Lim S."/>
            <person name="Kim B.-C."/>
        </authorList>
    </citation>
    <scope>NUCLEOTIDE SEQUENCE [LARGE SCALE GENOMIC DNA]</scope>
    <source>
        <strain evidence="10 11">GH2-4</strain>
    </source>
</reference>
<keyword evidence="8" id="KW-0175">Coiled coil</keyword>
<keyword evidence="4" id="KW-0812">Transmembrane</keyword>
<dbReference type="InterPro" id="IPR050330">
    <property type="entry name" value="Bact_OuterMem_StrucFunc"/>
</dbReference>
<dbReference type="NCBIfam" id="NF005831">
    <property type="entry name" value="PRK07734.1"/>
    <property type="match status" value="1"/>
</dbReference>
<keyword evidence="6 7" id="KW-0472">Membrane</keyword>
<feature type="domain" description="OmpA-like" evidence="9">
    <location>
        <begin position="117"/>
        <end position="239"/>
    </location>
</feature>
<dbReference type="Pfam" id="PF00691">
    <property type="entry name" value="OmpA"/>
    <property type="match status" value="1"/>
</dbReference>
<evidence type="ECO:0000256" key="1">
    <source>
        <dbReference type="ARBA" id="ARBA00004162"/>
    </source>
</evidence>
<name>A0A1E5LHH5_9BACI</name>
<evidence type="ECO:0000256" key="4">
    <source>
        <dbReference type="ARBA" id="ARBA00022692"/>
    </source>
</evidence>
<dbReference type="OrthoDB" id="9815217at2"/>
<keyword evidence="10" id="KW-0282">Flagellum</keyword>
<comment type="subcellular location">
    <subcellularLocation>
        <location evidence="1">Cell membrane</location>
        <topology evidence="1">Single-pass membrane protein</topology>
    </subcellularLocation>
</comment>
<sequence length="249" mass="28003">MAKRKKKDDGHIDETWLIPYADMLTLLLALFIVLFAASNVDAQKFQKISASFNDAFKGGIGIMDQPFPVQPENPDLLETEEKKHLNQQSDLNELEEQIQTYIESNNLNDNLTTSLTSEGLLITILNDAFFASGSAKVTGETDRLAHELGSALATKTPHDVIISGHTDNLPINNAEFDSNWHLSVIRAVNFMKILLENDQLNPEYFSAKGYGEFKPIASNDTPENRQKNRRVEVLILPNEPTETERQVNY</sequence>
<dbReference type="PANTHER" id="PTHR30329">
    <property type="entry name" value="STATOR ELEMENT OF FLAGELLAR MOTOR COMPLEX"/>
    <property type="match status" value="1"/>
</dbReference>
<evidence type="ECO:0000256" key="3">
    <source>
        <dbReference type="ARBA" id="ARBA00022475"/>
    </source>
</evidence>
<evidence type="ECO:0000259" key="9">
    <source>
        <dbReference type="PROSITE" id="PS51123"/>
    </source>
</evidence>
<dbReference type="SUPFAM" id="SSF103088">
    <property type="entry name" value="OmpA-like"/>
    <property type="match status" value="1"/>
</dbReference>
<organism evidence="10 11">
    <name type="scientific">Bacillus solimangrovi</name>
    <dbReference type="NCBI Taxonomy" id="1305675"/>
    <lineage>
        <taxon>Bacteria</taxon>
        <taxon>Bacillati</taxon>
        <taxon>Bacillota</taxon>
        <taxon>Bacilli</taxon>
        <taxon>Bacillales</taxon>
        <taxon>Bacillaceae</taxon>
        <taxon>Bacillus</taxon>
    </lineage>
</organism>
<dbReference type="STRING" id="1305675.BFG57_00645"/>
<keyword evidence="5" id="KW-1133">Transmembrane helix</keyword>
<dbReference type="RefSeq" id="WP_069716437.1">
    <property type="nucleotide sequence ID" value="NZ_MJEH01000011.1"/>
</dbReference>
<keyword evidence="10" id="KW-0969">Cilium</keyword>
<dbReference type="CDD" id="cd07185">
    <property type="entry name" value="OmpA_C-like"/>
    <property type="match status" value="1"/>
</dbReference>
<dbReference type="AlphaFoldDB" id="A0A1E5LHH5"/>
<dbReference type="InterPro" id="IPR025713">
    <property type="entry name" value="MotB-like_N_dom"/>
</dbReference>
<comment type="similarity">
    <text evidence="2">Belongs to the MotB family.</text>
</comment>
<dbReference type="Pfam" id="PF13677">
    <property type="entry name" value="MotB_plug"/>
    <property type="match status" value="1"/>
</dbReference>
<evidence type="ECO:0000256" key="5">
    <source>
        <dbReference type="ARBA" id="ARBA00022989"/>
    </source>
</evidence>
<proteinExistence type="inferred from homology"/>
<dbReference type="InterPro" id="IPR036737">
    <property type="entry name" value="OmpA-like_sf"/>
</dbReference>
<keyword evidence="11" id="KW-1185">Reference proteome</keyword>
<dbReference type="InterPro" id="IPR006665">
    <property type="entry name" value="OmpA-like"/>
</dbReference>
<evidence type="ECO:0000256" key="7">
    <source>
        <dbReference type="PROSITE-ProRule" id="PRU00473"/>
    </source>
</evidence>
<accession>A0A1E5LHH5</accession>
<dbReference type="Gene3D" id="3.30.1330.60">
    <property type="entry name" value="OmpA-like domain"/>
    <property type="match status" value="1"/>
</dbReference>
<dbReference type="Proteomes" id="UP000095209">
    <property type="component" value="Unassembled WGS sequence"/>
</dbReference>
<protein>
    <submittedName>
        <fullName evidence="10">Flagellar motor protein MotB</fullName>
    </submittedName>
</protein>
<keyword evidence="3" id="KW-1003">Cell membrane</keyword>
<feature type="coiled-coil region" evidence="8">
    <location>
        <begin position="77"/>
        <end position="104"/>
    </location>
</feature>
<keyword evidence="10" id="KW-0966">Cell projection</keyword>
<evidence type="ECO:0000256" key="2">
    <source>
        <dbReference type="ARBA" id="ARBA00008914"/>
    </source>
</evidence>